<dbReference type="Pfam" id="PF00227">
    <property type="entry name" value="Proteasome"/>
    <property type="match status" value="1"/>
</dbReference>
<dbReference type="SUPFAM" id="SSF56235">
    <property type="entry name" value="N-terminal nucleophile aminohydrolases (Ntn hydrolases)"/>
    <property type="match status" value="1"/>
</dbReference>
<keyword evidence="1 2" id="KW-0647">Proteasome</keyword>
<reference evidence="3 4" key="1">
    <citation type="submission" date="2014-02" db="EMBL/GenBank/DDBJ databases">
        <title>Single nucleus genome sequencing reveals high similarity among nuclei of an endomycorrhizal fungus.</title>
        <authorList>
            <person name="Lin K."/>
            <person name="Geurts R."/>
            <person name="Zhang Z."/>
            <person name="Limpens E."/>
            <person name="Saunders D.G."/>
            <person name="Mu D."/>
            <person name="Pang E."/>
            <person name="Cao H."/>
            <person name="Cha H."/>
            <person name="Lin T."/>
            <person name="Zhou Q."/>
            <person name="Shang Y."/>
            <person name="Li Y."/>
            <person name="Ivanov S."/>
            <person name="Sharma T."/>
            <person name="Velzen R.V."/>
            <person name="Ruijter N.D."/>
            <person name="Aanen D.K."/>
            <person name="Win J."/>
            <person name="Kamoun S."/>
            <person name="Bisseling T."/>
            <person name="Huang S."/>
        </authorList>
    </citation>
    <scope>NUCLEOTIDE SEQUENCE [LARGE SCALE GENOMIC DNA]</scope>
    <source>
        <strain evidence="4">DAOM197198w</strain>
    </source>
</reference>
<dbReference type="InterPro" id="IPR001353">
    <property type="entry name" value="Proteasome_sua/b"/>
</dbReference>
<evidence type="ECO:0000313" key="4">
    <source>
        <dbReference type="Proteomes" id="UP000022910"/>
    </source>
</evidence>
<proteinExistence type="inferred from homology"/>
<dbReference type="PROSITE" id="PS51475">
    <property type="entry name" value="PROTEASOME_ALPHA_2"/>
    <property type="match status" value="1"/>
</dbReference>
<protein>
    <submittedName>
        <fullName evidence="3">Proteasome core particle subunit alpha 5</fullName>
    </submittedName>
</protein>
<comment type="caution">
    <text evidence="3">The sequence shown here is derived from an EMBL/GenBank/DDBJ whole genome shotgun (WGS) entry which is preliminary data.</text>
</comment>
<evidence type="ECO:0000256" key="2">
    <source>
        <dbReference type="PROSITE-ProRule" id="PRU00808"/>
    </source>
</evidence>
<organism evidence="3 4">
    <name type="scientific">Rhizophagus irregularis (strain DAOM 197198w)</name>
    <name type="common">Glomus intraradices</name>
    <dbReference type="NCBI Taxonomy" id="1432141"/>
    <lineage>
        <taxon>Eukaryota</taxon>
        <taxon>Fungi</taxon>
        <taxon>Fungi incertae sedis</taxon>
        <taxon>Mucoromycota</taxon>
        <taxon>Glomeromycotina</taxon>
        <taxon>Glomeromycetes</taxon>
        <taxon>Glomerales</taxon>
        <taxon>Glomeraceae</taxon>
        <taxon>Rhizophagus</taxon>
    </lineage>
</organism>
<evidence type="ECO:0000313" key="3">
    <source>
        <dbReference type="EMBL" id="EXX78551.1"/>
    </source>
</evidence>
<keyword evidence="4" id="KW-1185">Reference proteome</keyword>
<evidence type="ECO:0000256" key="1">
    <source>
        <dbReference type="ARBA" id="ARBA00022942"/>
    </source>
</evidence>
<dbReference type="InterPro" id="IPR023332">
    <property type="entry name" value="Proteasome_alpha-type"/>
</dbReference>
<accession>A0A015M0P4</accession>
<gene>
    <name evidence="3" type="ORF">RirG_014120</name>
</gene>
<name>A0A015M0P4_RHIIW</name>
<dbReference type="Proteomes" id="UP000022910">
    <property type="component" value="Unassembled WGS sequence"/>
</dbReference>
<dbReference type="Gene3D" id="3.60.20.10">
    <property type="entry name" value="Glutamine Phosphoribosylpyrophosphate, subunit 1, domain 1"/>
    <property type="match status" value="1"/>
</dbReference>
<sequence length="175" mass="19401">MEIDSHLGCAMSGLTADSRTMIDHARIEAQNHRFTYNEKIKVESVTQAVCDLALRFGESAHGEESIMSRPFGVALLIAGIDEKGPQLYHADPSGTFMQYDAKAIGSGSEGAQTELNEEYHKSLSLQEAETLSLKVLKQVMEEKLNNTNVQLAAVTEEHGFRIYSEEELQVVIDRL</sequence>
<dbReference type="PANTHER" id="PTHR11599">
    <property type="entry name" value="PROTEASOME SUBUNIT ALPHA/BETA"/>
    <property type="match status" value="1"/>
</dbReference>
<dbReference type="GO" id="GO:0019773">
    <property type="term" value="C:proteasome core complex, alpha-subunit complex"/>
    <property type="evidence" value="ECO:0007669"/>
    <property type="project" value="UniProtKB-UniRule"/>
</dbReference>
<comment type="similarity">
    <text evidence="2">Belongs to the peptidase T1A family.</text>
</comment>
<dbReference type="EMBL" id="JEMT01009000">
    <property type="protein sequence ID" value="EXX78551.1"/>
    <property type="molecule type" value="Genomic_DNA"/>
</dbReference>
<dbReference type="AlphaFoldDB" id="A0A015M0P4"/>
<dbReference type="InterPro" id="IPR050115">
    <property type="entry name" value="Proteasome_alpha"/>
</dbReference>
<dbReference type="GO" id="GO:0051603">
    <property type="term" value="P:proteolysis involved in protein catabolic process"/>
    <property type="evidence" value="ECO:0007669"/>
    <property type="project" value="InterPro"/>
</dbReference>
<dbReference type="InterPro" id="IPR029055">
    <property type="entry name" value="Ntn_hydrolases_N"/>
</dbReference>